<sequence length="152" mass="16852">MNDLPHYGIVYAPAAAMIPRVTLLLAALFSGSIAANTNSTAPQFIADPDSIKNFTSENEARKWVEVHNIAAFQDASCKNETQVCEYKQYGVMHREGNNTDPLLWPVQPYSVKLSCRDTTDWTGTKEHEEMDSTGYDNMTKNYGAPEVDKAGT</sequence>
<evidence type="ECO:0000256" key="2">
    <source>
        <dbReference type="SAM" id="SignalP"/>
    </source>
</evidence>
<accession>A0AB34FP72</accession>
<evidence type="ECO:0000256" key="1">
    <source>
        <dbReference type="SAM" id="MobiDB-lite"/>
    </source>
</evidence>
<dbReference type="EMBL" id="JAQHRD010000005">
    <property type="protein sequence ID" value="KAJ6440688.1"/>
    <property type="molecule type" value="Genomic_DNA"/>
</dbReference>
<feature type="region of interest" description="Disordered" evidence="1">
    <location>
        <begin position="123"/>
        <end position="152"/>
    </location>
</feature>
<evidence type="ECO:0000313" key="3">
    <source>
        <dbReference type="EMBL" id="KAJ6440688.1"/>
    </source>
</evidence>
<comment type="caution">
    <text evidence="3">The sequence shown here is derived from an EMBL/GenBank/DDBJ whole genome shotgun (WGS) entry which is preliminary data.</text>
</comment>
<keyword evidence="2" id="KW-0732">Signal</keyword>
<reference evidence="3" key="1">
    <citation type="submission" date="2023-01" db="EMBL/GenBank/DDBJ databases">
        <title>The growth and conidiation of Purpureocillium lavendulum are regulated by nitrogen source and histone H3K14 acetylation.</title>
        <authorList>
            <person name="Tang P."/>
            <person name="Han J."/>
            <person name="Zhang C."/>
            <person name="Tang P."/>
            <person name="Qi F."/>
            <person name="Zhang K."/>
            <person name="Liang L."/>
        </authorList>
    </citation>
    <scope>NUCLEOTIDE SEQUENCE</scope>
    <source>
        <strain evidence="3">YMF1.00683</strain>
    </source>
</reference>
<evidence type="ECO:0000313" key="4">
    <source>
        <dbReference type="Proteomes" id="UP001163105"/>
    </source>
</evidence>
<organism evidence="3 4">
    <name type="scientific">Purpureocillium lavendulum</name>
    <dbReference type="NCBI Taxonomy" id="1247861"/>
    <lineage>
        <taxon>Eukaryota</taxon>
        <taxon>Fungi</taxon>
        <taxon>Dikarya</taxon>
        <taxon>Ascomycota</taxon>
        <taxon>Pezizomycotina</taxon>
        <taxon>Sordariomycetes</taxon>
        <taxon>Hypocreomycetidae</taxon>
        <taxon>Hypocreales</taxon>
        <taxon>Ophiocordycipitaceae</taxon>
        <taxon>Purpureocillium</taxon>
    </lineage>
</organism>
<feature type="chain" id="PRO_5044308688" evidence="2">
    <location>
        <begin position="35"/>
        <end position="152"/>
    </location>
</feature>
<keyword evidence="4" id="KW-1185">Reference proteome</keyword>
<name>A0AB34FP72_9HYPO</name>
<gene>
    <name evidence="3" type="ORF">O9K51_06478</name>
</gene>
<protein>
    <submittedName>
        <fullName evidence="3">Uncharacterized protein</fullName>
    </submittedName>
</protein>
<dbReference type="AlphaFoldDB" id="A0AB34FP72"/>
<proteinExistence type="predicted"/>
<feature type="signal peptide" evidence="2">
    <location>
        <begin position="1"/>
        <end position="34"/>
    </location>
</feature>
<dbReference type="Proteomes" id="UP001163105">
    <property type="component" value="Unassembled WGS sequence"/>
</dbReference>